<gene>
    <name evidence="3" type="ORF">VJ920_08660</name>
</gene>
<name>A0ABU6IZV0_9ACTN</name>
<evidence type="ECO:0000313" key="4">
    <source>
        <dbReference type="Proteomes" id="UP001343724"/>
    </source>
</evidence>
<dbReference type="Gene3D" id="3.40.50.300">
    <property type="entry name" value="P-loop containing nucleotide triphosphate hydrolases"/>
    <property type="match status" value="1"/>
</dbReference>
<feature type="compositionally biased region" description="Basic and acidic residues" evidence="1">
    <location>
        <begin position="419"/>
        <end position="430"/>
    </location>
</feature>
<keyword evidence="4" id="KW-1185">Reference proteome</keyword>
<feature type="domain" description="CobQ/CobB/MinD/ParA nucleotide binding" evidence="2">
    <location>
        <begin position="155"/>
        <end position="273"/>
    </location>
</feature>
<dbReference type="Pfam" id="PF01656">
    <property type="entry name" value="CbiA"/>
    <property type="match status" value="1"/>
</dbReference>
<dbReference type="InterPro" id="IPR027417">
    <property type="entry name" value="P-loop_NTPase"/>
</dbReference>
<dbReference type="Proteomes" id="UP001343724">
    <property type="component" value="Unassembled WGS sequence"/>
</dbReference>
<comment type="caution">
    <text evidence="3">The sequence shown here is derived from an EMBL/GenBank/DDBJ whole genome shotgun (WGS) entry which is preliminary data.</text>
</comment>
<dbReference type="PANTHER" id="PTHR43384">
    <property type="entry name" value="SEPTUM SITE-DETERMINING PROTEIN MIND HOMOLOG, CHLOROPLASTIC-RELATED"/>
    <property type="match status" value="1"/>
</dbReference>
<feature type="compositionally biased region" description="Basic and acidic residues" evidence="1">
    <location>
        <begin position="126"/>
        <end position="135"/>
    </location>
</feature>
<evidence type="ECO:0000256" key="1">
    <source>
        <dbReference type="SAM" id="MobiDB-lite"/>
    </source>
</evidence>
<accession>A0ABU6IZV0</accession>
<evidence type="ECO:0000259" key="2">
    <source>
        <dbReference type="Pfam" id="PF01656"/>
    </source>
</evidence>
<feature type="region of interest" description="Disordered" evidence="1">
    <location>
        <begin position="126"/>
        <end position="147"/>
    </location>
</feature>
<dbReference type="InterPro" id="IPR002586">
    <property type="entry name" value="CobQ/CobB/MinD/ParA_Nub-bd_dom"/>
</dbReference>
<organism evidence="3 4">
    <name type="scientific">Adlercreutzia shanghongiae</name>
    <dbReference type="NCBI Taxonomy" id="3111773"/>
    <lineage>
        <taxon>Bacteria</taxon>
        <taxon>Bacillati</taxon>
        <taxon>Actinomycetota</taxon>
        <taxon>Coriobacteriia</taxon>
        <taxon>Eggerthellales</taxon>
        <taxon>Eggerthellaceae</taxon>
        <taxon>Adlercreutzia</taxon>
    </lineage>
</organism>
<dbReference type="SUPFAM" id="SSF52540">
    <property type="entry name" value="P-loop containing nucleoside triphosphate hydrolases"/>
    <property type="match status" value="1"/>
</dbReference>
<reference evidence="3 4" key="1">
    <citation type="submission" date="2024-01" db="EMBL/GenBank/DDBJ databases">
        <title>novel species in genus Adlercreutzia.</title>
        <authorList>
            <person name="Liu X."/>
        </authorList>
    </citation>
    <scope>NUCLEOTIDE SEQUENCE [LARGE SCALE GENOMIC DNA]</scope>
    <source>
        <strain evidence="3 4">R22</strain>
    </source>
</reference>
<dbReference type="RefSeq" id="WP_326454887.1">
    <property type="nucleotide sequence ID" value="NZ_JAYMFH010000012.1"/>
</dbReference>
<dbReference type="PANTHER" id="PTHR43384:SF13">
    <property type="entry name" value="SLR0110 PROTEIN"/>
    <property type="match status" value="1"/>
</dbReference>
<feature type="region of interest" description="Disordered" evidence="1">
    <location>
        <begin position="406"/>
        <end position="430"/>
    </location>
</feature>
<dbReference type="InterPro" id="IPR050625">
    <property type="entry name" value="ParA/MinD_ATPase"/>
</dbReference>
<proteinExistence type="predicted"/>
<dbReference type="EMBL" id="JAYMFH010000012">
    <property type="protein sequence ID" value="MEC4295382.1"/>
    <property type="molecule type" value="Genomic_DNA"/>
</dbReference>
<sequence>MTNRGYVMLCSCNPEVLPAGDVTGGFPSAIEGLAVEVCAEAASVRERAADDDLKALWVESCEGIEPINLAAACKSDHPATEVFLVAADRTGSVVSRANAAHLDGIVHPSDLGDRLREAALRLAGDEKCGHREERAPALTETPSERGDKARSGFLLTVVSGSGGAGKSTVAVLAALAGARRGLRTALLDADLQFGDLGDLAGFCPAVSIEEVVAKQAVPEEVGEAPLALLRAPRALERSEAISESLGALVELVCQAFDFVVVNTGGSWGEQHLQLLERSAATLFLVDQRASSVRACRHALDLCLRCGIATSSFLLAVNRCTRHAPFTSIDVSSALDGAHVVELADGGREVEELLGSGLAHDLADEANPLYASIERMLDELLFLPHQEAEGGVQVSLGRIGLKARTEGAGSKRAKRKGRLSRRDRVLAAKAR</sequence>
<evidence type="ECO:0000313" key="3">
    <source>
        <dbReference type="EMBL" id="MEC4295382.1"/>
    </source>
</evidence>
<protein>
    <submittedName>
        <fullName evidence="3">P-loop NTPase</fullName>
    </submittedName>
</protein>